<dbReference type="InterPro" id="IPR036388">
    <property type="entry name" value="WH-like_DNA-bd_sf"/>
</dbReference>
<dbReference type="AlphaFoldDB" id="A0A1G7J200"/>
<dbReference type="InterPro" id="IPR013196">
    <property type="entry name" value="HTH_11"/>
</dbReference>
<dbReference type="STRING" id="227084.SAMN05421855_10851"/>
<dbReference type="InterPro" id="IPR001034">
    <property type="entry name" value="DeoR_HTH"/>
</dbReference>
<dbReference type="GO" id="GO:0003700">
    <property type="term" value="F:DNA-binding transcription factor activity"/>
    <property type="evidence" value="ECO:0007669"/>
    <property type="project" value="InterPro"/>
</dbReference>
<dbReference type="EMBL" id="FNBA01000008">
    <property type="protein sequence ID" value="SDF19007.1"/>
    <property type="molecule type" value="Genomic_DNA"/>
</dbReference>
<dbReference type="PROSITE" id="PS51000">
    <property type="entry name" value="HTH_DEOR_2"/>
    <property type="match status" value="1"/>
</dbReference>
<protein>
    <submittedName>
        <fullName evidence="4">HTH domain-containing protein</fullName>
    </submittedName>
</protein>
<name>A0A1G7J200_9FLAO</name>
<feature type="domain" description="HTH deoR-type" evidence="3">
    <location>
        <begin position="9"/>
        <end position="65"/>
    </location>
</feature>
<accession>A0A1G7J200</accession>
<evidence type="ECO:0000256" key="1">
    <source>
        <dbReference type="ARBA" id="ARBA00023015"/>
    </source>
</evidence>
<dbReference type="Gene3D" id="1.10.10.10">
    <property type="entry name" value="Winged helix-like DNA-binding domain superfamily/Winged helix DNA-binding domain"/>
    <property type="match status" value="1"/>
</dbReference>
<evidence type="ECO:0000313" key="4">
    <source>
        <dbReference type="EMBL" id="SDF19007.1"/>
    </source>
</evidence>
<keyword evidence="5" id="KW-1185">Reference proteome</keyword>
<dbReference type="InterPro" id="IPR036390">
    <property type="entry name" value="WH_DNA-bd_sf"/>
</dbReference>
<gene>
    <name evidence="4" type="ORF">SAMN05421855_10851</name>
</gene>
<organism evidence="4 5">
    <name type="scientific">Ulvibacter litoralis</name>
    <dbReference type="NCBI Taxonomy" id="227084"/>
    <lineage>
        <taxon>Bacteria</taxon>
        <taxon>Pseudomonadati</taxon>
        <taxon>Bacteroidota</taxon>
        <taxon>Flavobacteriia</taxon>
        <taxon>Flavobacteriales</taxon>
        <taxon>Flavobacteriaceae</taxon>
        <taxon>Ulvibacter</taxon>
    </lineage>
</organism>
<sequence>MAYTDNISRLSRLTAIHLKLQSNLYVTVEQLSEQFNISKRTVYRDLLALEQANVPIVAVEGKGYTLWTGVKFHL</sequence>
<reference evidence="4 5" key="1">
    <citation type="submission" date="2016-10" db="EMBL/GenBank/DDBJ databases">
        <authorList>
            <person name="de Groot N.N."/>
        </authorList>
    </citation>
    <scope>NUCLEOTIDE SEQUENCE [LARGE SCALE GENOMIC DNA]</scope>
    <source>
        <strain evidence="4 5">DSM 16195</strain>
    </source>
</reference>
<evidence type="ECO:0000256" key="2">
    <source>
        <dbReference type="ARBA" id="ARBA00023163"/>
    </source>
</evidence>
<evidence type="ECO:0000313" key="5">
    <source>
        <dbReference type="Proteomes" id="UP000199321"/>
    </source>
</evidence>
<dbReference type="Proteomes" id="UP000199321">
    <property type="component" value="Unassembled WGS sequence"/>
</dbReference>
<proteinExistence type="predicted"/>
<keyword evidence="1" id="KW-0805">Transcription regulation</keyword>
<evidence type="ECO:0000259" key="3">
    <source>
        <dbReference type="PROSITE" id="PS51000"/>
    </source>
</evidence>
<dbReference type="SUPFAM" id="SSF46785">
    <property type="entry name" value="Winged helix' DNA-binding domain"/>
    <property type="match status" value="1"/>
</dbReference>
<keyword evidence="2" id="KW-0804">Transcription</keyword>
<dbReference type="Pfam" id="PF08279">
    <property type="entry name" value="HTH_11"/>
    <property type="match status" value="1"/>
</dbReference>
<dbReference type="RefSeq" id="WP_229792645.1">
    <property type="nucleotide sequence ID" value="NZ_BMWO01000006.1"/>
</dbReference>